<feature type="transmembrane region" description="Helical" evidence="6">
    <location>
        <begin position="624"/>
        <end position="642"/>
    </location>
</feature>
<protein>
    <submittedName>
        <fullName evidence="8">Cytochrome c-type biogenesis protein Ccs1/ResB</fullName>
    </submittedName>
</protein>
<evidence type="ECO:0000256" key="4">
    <source>
        <dbReference type="ARBA" id="ARBA00022989"/>
    </source>
</evidence>
<keyword evidence="9" id="KW-1185">Reference proteome</keyword>
<evidence type="ECO:0000313" key="9">
    <source>
        <dbReference type="Proteomes" id="UP000286806"/>
    </source>
</evidence>
<comment type="caution">
    <text evidence="8">The sequence shown here is derived from an EMBL/GenBank/DDBJ whole genome shotgun (WGS) entry which is preliminary data.</text>
</comment>
<organism evidence="8 9">
    <name type="scientific">Sulfuriferula multivorans</name>
    <dbReference type="NCBI Taxonomy" id="1559896"/>
    <lineage>
        <taxon>Bacteria</taxon>
        <taxon>Pseudomonadati</taxon>
        <taxon>Pseudomonadota</taxon>
        <taxon>Betaproteobacteria</taxon>
        <taxon>Nitrosomonadales</taxon>
        <taxon>Sulfuricellaceae</taxon>
        <taxon>Sulfuriferula</taxon>
    </lineage>
</organism>
<feature type="transmembrane region" description="Helical" evidence="6">
    <location>
        <begin position="83"/>
        <end position="102"/>
    </location>
</feature>
<accession>A0A401J954</accession>
<evidence type="ECO:0000256" key="5">
    <source>
        <dbReference type="ARBA" id="ARBA00023136"/>
    </source>
</evidence>
<dbReference type="Proteomes" id="UP000286806">
    <property type="component" value="Unassembled WGS sequence"/>
</dbReference>
<name>A0A401J954_9PROT</name>
<dbReference type="PANTHER" id="PTHR31566">
    <property type="entry name" value="CYTOCHROME C BIOGENESIS PROTEIN CCS1, CHLOROPLASTIC"/>
    <property type="match status" value="1"/>
</dbReference>
<dbReference type="InterPro" id="IPR007816">
    <property type="entry name" value="ResB-like_domain"/>
</dbReference>
<dbReference type="EMBL" id="BGOW01000001">
    <property type="protein sequence ID" value="GBL44212.1"/>
    <property type="molecule type" value="Genomic_DNA"/>
</dbReference>
<proteinExistence type="predicted"/>
<evidence type="ECO:0000256" key="6">
    <source>
        <dbReference type="SAM" id="Phobius"/>
    </source>
</evidence>
<feature type="domain" description="ResB-like" evidence="7">
    <location>
        <begin position="31"/>
        <end position="674"/>
    </location>
</feature>
<gene>
    <name evidence="8" type="ORF">SFMTTN_0007</name>
</gene>
<evidence type="ECO:0000313" key="8">
    <source>
        <dbReference type="EMBL" id="GBL44212.1"/>
    </source>
</evidence>
<dbReference type="Pfam" id="PF05140">
    <property type="entry name" value="ResB"/>
    <property type="match status" value="1"/>
</dbReference>
<dbReference type="GO" id="GO:0016020">
    <property type="term" value="C:membrane"/>
    <property type="evidence" value="ECO:0007669"/>
    <property type="project" value="UniProtKB-SubCell"/>
</dbReference>
<evidence type="ECO:0000259" key="7">
    <source>
        <dbReference type="Pfam" id="PF05140"/>
    </source>
</evidence>
<evidence type="ECO:0000256" key="1">
    <source>
        <dbReference type="ARBA" id="ARBA00004141"/>
    </source>
</evidence>
<dbReference type="AlphaFoldDB" id="A0A401J954"/>
<keyword evidence="3" id="KW-0201">Cytochrome c-type biogenesis</keyword>
<keyword evidence="4 6" id="KW-1133">Transmembrane helix</keyword>
<evidence type="ECO:0000256" key="3">
    <source>
        <dbReference type="ARBA" id="ARBA00022748"/>
    </source>
</evidence>
<dbReference type="InterPro" id="IPR023494">
    <property type="entry name" value="Cyt_c_bgen_Ccs1/CcsB/ResB"/>
</dbReference>
<feature type="transmembrane region" description="Helical" evidence="6">
    <location>
        <begin position="177"/>
        <end position="195"/>
    </location>
</feature>
<dbReference type="PANTHER" id="PTHR31566:SF0">
    <property type="entry name" value="CYTOCHROME C BIOGENESIS PROTEIN CCS1, CHLOROPLASTIC"/>
    <property type="match status" value="1"/>
</dbReference>
<evidence type="ECO:0000256" key="2">
    <source>
        <dbReference type="ARBA" id="ARBA00022692"/>
    </source>
</evidence>
<dbReference type="GO" id="GO:0017004">
    <property type="term" value="P:cytochrome complex assembly"/>
    <property type="evidence" value="ECO:0007669"/>
    <property type="project" value="UniProtKB-KW"/>
</dbReference>
<comment type="subcellular location">
    <subcellularLocation>
        <location evidence="1">Membrane</location>
        <topology evidence="1">Multi-pass membrane protein</topology>
    </subcellularLocation>
</comment>
<sequence length="686" mass="77063">MARVTPYFSRHAMSKSSATFSKSVYELMSSMRFAISLLTVLAIASIIGTVLKQNEPYLNYVLQFGQYWFTVFKWLGLYDVYRTTWFVTILAFLVASTSTCIYRNMPSMLREMRSYRELASENSLRHFQHHAEFTTHGTHLEALIQYLTEQGYRYKQRALDNGAGTLLAAKVGSVNRLGYIFTHSAIVIICLGALIDSNIPLKIEQTFGLKRIETRDIPESQVPAISRLAPNSLSFRGNVTIPEGASADVVFLNIGDGYMVQDLPFTIALKKFHIEHYSTGQPKMFASDIAILDNATGKQILEHTLTVNHPLIYDGVAIFQASFGDGGTKLKMNGWNLFSASSKPFDVNGVVNSKTKITADNQQYTLEFTDFRPFNIENTGQLPSAEQRNKDARSVMVGNAVGDKSNLHNVGPSFQYKVRDAQGQAHEYSNYMLPLLVDKRWYMLSGVRNNPGDPLHYIRFPLDQDRRLDGFMRLRGMLLDPSTHAEIARRFAASAIQGGNVPVDVRTKLADSTTKVLDLFGKGGYQALSDFIEKHIPAAERDRAAQTYLKILELSSFEAYIMAEQKAGAPAPKADEDTGWFIRDSLNSISDIFFYGAPVYLQLAEYDQVNASGLQLTRSPGENIVFGGSGLLVLGIFAMFFIRERRLWLLVKPGQVLFAMSSNRKTLDFENEFERHKQRISAIVKD</sequence>
<keyword evidence="5 6" id="KW-0472">Membrane</keyword>
<keyword evidence="2 6" id="KW-0812">Transmembrane</keyword>
<reference evidence="8 9" key="1">
    <citation type="journal article" date="2019" name="Front. Microbiol.">
        <title>Genomes of Neutrophilic Sulfur-Oxidizing Chemolithoautotrophs Representing 9 Proteobacterial Species From 8 Genera.</title>
        <authorList>
            <person name="Watanabe T."/>
            <person name="Kojima H."/>
            <person name="Umezawa K."/>
            <person name="Hori C."/>
            <person name="Takasuka T.E."/>
            <person name="Kato Y."/>
            <person name="Fukui M."/>
        </authorList>
    </citation>
    <scope>NUCLEOTIDE SEQUENCE [LARGE SCALE GENOMIC DNA]</scope>
    <source>
        <strain evidence="8 9">TTN</strain>
    </source>
</reference>